<evidence type="ECO:0000256" key="3">
    <source>
        <dbReference type="ARBA" id="ARBA00022833"/>
    </source>
</evidence>
<dbReference type="PANTHER" id="PTHR47527">
    <property type="entry name" value="RING/FYVE/PHD ZINC FINGER SUPERFAMILY PROTEIN"/>
    <property type="match status" value="1"/>
</dbReference>
<dbReference type="InterPro" id="IPR011011">
    <property type="entry name" value="Znf_FYVE_PHD"/>
</dbReference>
<dbReference type="InterPro" id="IPR001965">
    <property type="entry name" value="Znf_PHD"/>
</dbReference>
<evidence type="ECO:0000256" key="2">
    <source>
        <dbReference type="ARBA" id="ARBA00022771"/>
    </source>
</evidence>
<keyword evidence="2 4" id="KW-0863">Zinc-finger</keyword>
<keyword evidence="1" id="KW-0479">Metal-binding</keyword>
<dbReference type="GO" id="GO:0003682">
    <property type="term" value="F:chromatin binding"/>
    <property type="evidence" value="ECO:0007669"/>
    <property type="project" value="InterPro"/>
</dbReference>
<dbReference type="InterPro" id="IPR013083">
    <property type="entry name" value="Znf_RING/FYVE/PHD"/>
</dbReference>
<dbReference type="GO" id="GO:0008270">
    <property type="term" value="F:zinc ion binding"/>
    <property type="evidence" value="ECO:0007669"/>
    <property type="project" value="UniProtKB-KW"/>
</dbReference>
<feature type="region of interest" description="Disordered" evidence="5">
    <location>
        <begin position="392"/>
        <end position="418"/>
    </location>
</feature>
<evidence type="ECO:0000256" key="4">
    <source>
        <dbReference type="PROSITE-ProRule" id="PRU00146"/>
    </source>
</evidence>
<feature type="region of interest" description="Disordered" evidence="5">
    <location>
        <begin position="437"/>
        <end position="472"/>
    </location>
</feature>
<keyword evidence="9" id="KW-1185">Reference proteome</keyword>
<evidence type="ECO:0000313" key="8">
    <source>
        <dbReference type="EMBL" id="KAG2605788.1"/>
    </source>
</evidence>
<dbReference type="Gene3D" id="2.30.30.490">
    <property type="match status" value="1"/>
</dbReference>
<evidence type="ECO:0000256" key="1">
    <source>
        <dbReference type="ARBA" id="ARBA00022723"/>
    </source>
</evidence>
<dbReference type="InterPro" id="IPR043151">
    <property type="entry name" value="BAH_sf"/>
</dbReference>
<dbReference type="InterPro" id="IPR056699">
    <property type="entry name" value="DUF7797"/>
</dbReference>
<reference evidence="8" key="1">
    <citation type="submission" date="2020-05" db="EMBL/GenBank/DDBJ databases">
        <title>WGS assembly of Panicum virgatum.</title>
        <authorList>
            <person name="Lovell J.T."/>
            <person name="Jenkins J."/>
            <person name="Shu S."/>
            <person name="Juenger T.E."/>
            <person name="Schmutz J."/>
        </authorList>
    </citation>
    <scope>NUCLEOTIDE SEQUENCE</scope>
    <source>
        <strain evidence="8">AP13</strain>
    </source>
</reference>
<comment type="caution">
    <text evidence="8">The sequence shown here is derived from an EMBL/GenBank/DDBJ whole genome shotgun (WGS) entry which is preliminary data.</text>
</comment>
<feature type="domain" description="PHD-type" evidence="6">
    <location>
        <begin position="309"/>
        <end position="361"/>
    </location>
</feature>
<sequence>MGVGQKRRRGGGELGRVAEIVMVLAGAGKARGGRAPTAAERALAAEARGALAAVVAGEVELRPRELFTTDSVRALVEDLGLTRPRDPAGVGFRPRKASIAHRVLLTKRKMEEGKEALVPSTTVPKMTASSAKNGFQHAASKVTTGSPRNLSTPVTSPVISKQPLLNGTVTGASSIKSPNIHSAVSLPPVGSADVKMEIVKGSNFTYNGGAETIEQSNKSGHHTANNSKRSSLQSSSQAEKSVDEKRPDIYPVTGSVGIGSQAPKGELSVQKQTIFSNHKAIAKNVEQILHQPANHSSCCVPSTKYMNTRLDCQVCKVPITNMGSLLVCDACERGTHVKCLQYYGKQSVPKPEWYCPTCVLHSKGQSLPPKYGKVTRAIAFPKTCMISGAQPSQIAAENPTEKDGSSNKNVGANGTVINQNTSKVGSNVCKSGTLALDATGSKSPSGAEPQKDIKHDETSSVEKEGNGLPCDDIHTETATFCNKVWSNGALTYGSGSLSGRPHMHIKSSSSSPVNYSTLQATEISGIKQAYHSSIVSSVENSESKAPTDELCQEEVTNNNRVTLNGHHCSEPEIIGDRNGYVGSSTASIVDWVGDVLKSIDNKTYYNSCNIDGIIYNLHDHILIASEGGKSGPCKLQLLWEEHDSGSKLAMVNPYVFGSDIPGSISKACIDEEDEVYGSNNDRILLLSAICGPCEVLHVDKFREETKRRCQLDSSVCRLHPIFFCRWNYDDSTSSFYQDYNVDN</sequence>
<evidence type="ECO:0000259" key="6">
    <source>
        <dbReference type="PROSITE" id="PS50016"/>
    </source>
</evidence>
<feature type="compositionally biased region" description="Polar residues" evidence="5">
    <location>
        <begin position="406"/>
        <end position="418"/>
    </location>
</feature>
<feature type="compositionally biased region" description="Basic and acidic residues" evidence="5">
    <location>
        <begin position="449"/>
        <end position="472"/>
    </location>
</feature>
<dbReference type="CDD" id="cd04370">
    <property type="entry name" value="BAH"/>
    <property type="match status" value="1"/>
</dbReference>
<dbReference type="Gene3D" id="3.30.40.10">
    <property type="entry name" value="Zinc/RING finger domain, C3HC4 (zinc finger)"/>
    <property type="match status" value="1"/>
</dbReference>
<dbReference type="PROSITE" id="PS51038">
    <property type="entry name" value="BAH"/>
    <property type="match status" value="1"/>
</dbReference>
<dbReference type="InterPro" id="IPR001025">
    <property type="entry name" value="BAH_dom"/>
</dbReference>
<feature type="region of interest" description="Disordered" evidence="5">
    <location>
        <begin position="127"/>
        <end position="158"/>
    </location>
</feature>
<name>A0A8T0T845_PANVG</name>
<evidence type="ECO:0000259" key="7">
    <source>
        <dbReference type="PROSITE" id="PS51038"/>
    </source>
</evidence>
<gene>
    <name evidence="8" type="ORF">PVAP13_4NG217800</name>
</gene>
<dbReference type="OrthoDB" id="787137at2759"/>
<dbReference type="EMBL" id="CM029044">
    <property type="protein sequence ID" value="KAG2605788.1"/>
    <property type="molecule type" value="Genomic_DNA"/>
</dbReference>
<protein>
    <recommendedName>
        <fullName evidence="10">PHD-type domain-containing protein</fullName>
    </recommendedName>
</protein>
<dbReference type="SUPFAM" id="SSF57903">
    <property type="entry name" value="FYVE/PHD zinc finger"/>
    <property type="match status" value="1"/>
</dbReference>
<proteinExistence type="predicted"/>
<dbReference type="Pfam" id="PF25073">
    <property type="entry name" value="DUF7797"/>
    <property type="match status" value="1"/>
</dbReference>
<dbReference type="AlphaFoldDB" id="A0A8T0T845"/>
<dbReference type="InterPro" id="IPR019786">
    <property type="entry name" value="Zinc_finger_PHD-type_CS"/>
</dbReference>
<dbReference type="PROSITE" id="PS50016">
    <property type="entry name" value="ZF_PHD_2"/>
    <property type="match status" value="1"/>
</dbReference>
<dbReference type="PANTHER" id="PTHR47527:SF6">
    <property type="entry name" value="OS06G0309000 PROTEIN"/>
    <property type="match status" value="1"/>
</dbReference>
<dbReference type="PROSITE" id="PS01359">
    <property type="entry name" value="ZF_PHD_1"/>
    <property type="match status" value="1"/>
</dbReference>
<feature type="compositionally biased region" description="Polar residues" evidence="5">
    <location>
        <begin position="141"/>
        <end position="158"/>
    </location>
</feature>
<feature type="compositionally biased region" description="Low complexity" evidence="5">
    <location>
        <begin position="224"/>
        <end position="239"/>
    </location>
</feature>
<evidence type="ECO:0000313" key="9">
    <source>
        <dbReference type="Proteomes" id="UP000823388"/>
    </source>
</evidence>
<dbReference type="Proteomes" id="UP000823388">
    <property type="component" value="Chromosome 4N"/>
</dbReference>
<feature type="domain" description="BAH" evidence="7">
    <location>
        <begin position="613"/>
        <end position="739"/>
    </location>
</feature>
<evidence type="ECO:0008006" key="10">
    <source>
        <dbReference type="Google" id="ProtNLM"/>
    </source>
</evidence>
<dbReference type="InterPro" id="IPR019787">
    <property type="entry name" value="Znf_PHD-finger"/>
</dbReference>
<feature type="region of interest" description="Disordered" evidence="5">
    <location>
        <begin position="210"/>
        <end position="263"/>
    </location>
</feature>
<organism evidence="8 9">
    <name type="scientific">Panicum virgatum</name>
    <name type="common">Blackwell switchgrass</name>
    <dbReference type="NCBI Taxonomy" id="38727"/>
    <lineage>
        <taxon>Eukaryota</taxon>
        <taxon>Viridiplantae</taxon>
        <taxon>Streptophyta</taxon>
        <taxon>Embryophyta</taxon>
        <taxon>Tracheophyta</taxon>
        <taxon>Spermatophyta</taxon>
        <taxon>Magnoliopsida</taxon>
        <taxon>Liliopsida</taxon>
        <taxon>Poales</taxon>
        <taxon>Poaceae</taxon>
        <taxon>PACMAD clade</taxon>
        <taxon>Panicoideae</taxon>
        <taxon>Panicodae</taxon>
        <taxon>Paniceae</taxon>
        <taxon>Panicinae</taxon>
        <taxon>Panicum</taxon>
        <taxon>Panicum sect. Hiantes</taxon>
    </lineage>
</organism>
<keyword evidence="3" id="KW-0862">Zinc</keyword>
<evidence type="ECO:0000256" key="5">
    <source>
        <dbReference type="SAM" id="MobiDB-lite"/>
    </source>
</evidence>
<dbReference type="SMART" id="SM00249">
    <property type="entry name" value="PHD"/>
    <property type="match status" value="1"/>
</dbReference>
<accession>A0A8T0T845</accession>
<dbReference type="Pfam" id="PF00628">
    <property type="entry name" value="PHD"/>
    <property type="match status" value="1"/>
</dbReference>